<dbReference type="CDD" id="cd03221">
    <property type="entry name" value="ABCF_EF-3"/>
    <property type="match status" value="2"/>
</dbReference>
<dbReference type="InterPro" id="IPR027417">
    <property type="entry name" value="P-loop_NTPase"/>
</dbReference>
<feature type="domain" description="ABC transporter" evidence="5">
    <location>
        <begin position="335"/>
        <end position="547"/>
    </location>
</feature>
<dbReference type="Pfam" id="PF12848">
    <property type="entry name" value="ABC_tran_Xtn"/>
    <property type="match status" value="1"/>
</dbReference>
<dbReference type="Gene3D" id="1.10.287.380">
    <property type="entry name" value="Valyl-tRNA synthetase, C-terminal domain"/>
    <property type="match status" value="1"/>
</dbReference>
<dbReference type="GO" id="GO:0016887">
    <property type="term" value="F:ATP hydrolysis activity"/>
    <property type="evidence" value="ECO:0007669"/>
    <property type="project" value="InterPro"/>
</dbReference>
<keyword evidence="4" id="KW-0175">Coiled coil</keyword>
<dbReference type="AlphaFoldDB" id="A0A931ANC3"/>
<evidence type="ECO:0000313" key="6">
    <source>
        <dbReference type="EMBL" id="MBF8435978.1"/>
    </source>
</evidence>
<dbReference type="InterPro" id="IPR032524">
    <property type="entry name" value="ABC_tran_C"/>
</dbReference>
<comment type="caution">
    <text evidence="6">The sequence shown here is derived from an EMBL/GenBank/DDBJ whole genome shotgun (WGS) entry which is preliminary data.</text>
</comment>
<evidence type="ECO:0000256" key="3">
    <source>
        <dbReference type="ARBA" id="ARBA00022840"/>
    </source>
</evidence>
<evidence type="ECO:0000256" key="2">
    <source>
        <dbReference type="ARBA" id="ARBA00022741"/>
    </source>
</evidence>
<sequence length="640" mass="74126">MLIFELKSIEKSFGIEEVITDFSLSLQKEERIGLIGRNGTGKTTIFKILAGLEEPDSGEININNDIEIGLLSQQPDLNQNNTIFKECLTVFAEEIRLQKRLSNLEEKISSSDSKTETNNLLKEYSKIQEKFEQSAGYSYESKIKQVAIGLGFKHEELDKTIEMLSGGEKTRVGLVKLLLEEPDLLLLDEPTNHLDIESVEWLEEYLNNYPGSVIIISHDRYFLDRTISRIVEIEFGENEDYPGNYSFYLEEKERRYGIRLKKYQEQQKKIKKIKEQIEQYRVFGNAGAGDNEKFHRQAKSLENKLEKMELIPKPRKKDNISLNLQPSTRSGDEVLKIENLEFSFPGEKLLDGVDLELFRGEKTALIGPNGSGKTTLLKMILSDLEPDSGRVKIGHGVEIGYYAQQKPVFNPDDTMLHALQMKTGLKTGEARDLLAKFLFKGEDVYKKVGALSGGEISRLRLLQLMHGKANFLILDEPTNHLDLDSREILEASLKDYQGTVLVVSHDRYFLNKVVDKIYEIKNKEMIKFLGDYDYYLRKRDDLYNNQDINTEEIESEKIGKDEKFYYEQKARQRAKRKRERKINQLESKIEELENKKEEIESEMISASYNSNIEKLNNLEQKKKELDNELNQLYSQWEEVI</sequence>
<dbReference type="SMART" id="SM00382">
    <property type="entry name" value="AAA"/>
    <property type="match status" value="2"/>
</dbReference>
<dbReference type="Pfam" id="PF00005">
    <property type="entry name" value="ABC_tran"/>
    <property type="match status" value="2"/>
</dbReference>
<dbReference type="InterPro" id="IPR051309">
    <property type="entry name" value="ABCF_ATPase"/>
</dbReference>
<dbReference type="InterPro" id="IPR003593">
    <property type="entry name" value="AAA+_ATPase"/>
</dbReference>
<feature type="coiled-coil region" evidence="4">
    <location>
        <begin position="260"/>
        <end position="311"/>
    </location>
</feature>
<evidence type="ECO:0000259" key="5">
    <source>
        <dbReference type="PROSITE" id="PS50893"/>
    </source>
</evidence>
<evidence type="ECO:0000256" key="1">
    <source>
        <dbReference type="ARBA" id="ARBA00022737"/>
    </source>
</evidence>
<evidence type="ECO:0000313" key="7">
    <source>
        <dbReference type="Proteomes" id="UP000621436"/>
    </source>
</evidence>
<keyword evidence="2" id="KW-0547">Nucleotide-binding</keyword>
<dbReference type="Gene3D" id="3.40.50.300">
    <property type="entry name" value="P-loop containing nucleotide triphosphate hydrolases"/>
    <property type="match status" value="2"/>
</dbReference>
<keyword evidence="1" id="KW-0677">Repeat</keyword>
<dbReference type="EMBL" id="JADPIE010000001">
    <property type="protein sequence ID" value="MBF8435978.1"/>
    <property type="molecule type" value="Genomic_DNA"/>
</dbReference>
<feature type="coiled-coil region" evidence="4">
    <location>
        <begin position="571"/>
        <end position="635"/>
    </location>
</feature>
<organism evidence="6 7">
    <name type="scientific">Halonatronomonas betaini</name>
    <dbReference type="NCBI Taxonomy" id="2778430"/>
    <lineage>
        <taxon>Bacteria</taxon>
        <taxon>Bacillati</taxon>
        <taxon>Bacillota</taxon>
        <taxon>Clostridia</taxon>
        <taxon>Halanaerobiales</taxon>
        <taxon>Halarsenatibacteraceae</taxon>
        <taxon>Halonatronomonas</taxon>
    </lineage>
</organism>
<keyword evidence="3 6" id="KW-0067">ATP-binding</keyword>
<dbReference type="PROSITE" id="PS50893">
    <property type="entry name" value="ABC_TRANSPORTER_2"/>
    <property type="match status" value="2"/>
</dbReference>
<feature type="domain" description="ABC transporter" evidence="5">
    <location>
        <begin position="4"/>
        <end position="260"/>
    </location>
</feature>
<name>A0A931ANC3_9FIRM</name>
<dbReference type="PANTHER" id="PTHR42855">
    <property type="entry name" value="ABC TRANSPORTER ATP-BINDING SUBUNIT"/>
    <property type="match status" value="1"/>
</dbReference>
<dbReference type="InterPro" id="IPR003439">
    <property type="entry name" value="ABC_transporter-like_ATP-bd"/>
</dbReference>
<reference evidence="6" key="1">
    <citation type="submission" date="2020-11" db="EMBL/GenBank/DDBJ databases">
        <title>Halonatronomonas betainensis gen. nov., sp. nov. a novel haloalkaliphilic representative of the family Halanaerobiacae capable of betaine degradation.</title>
        <authorList>
            <person name="Boltyanskaya Y."/>
            <person name="Kevbrin V."/>
            <person name="Detkova E."/>
            <person name="Grouzdev D.S."/>
            <person name="Koziaeva V."/>
            <person name="Zhilina T."/>
        </authorList>
    </citation>
    <scope>NUCLEOTIDE SEQUENCE</scope>
    <source>
        <strain evidence="6">Z-7014</strain>
    </source>
</reference>
<accession>A0A931ANC3</accession>
<dbReference type="GO" id="GO:0005524">
    <property type="term" value="F:ATP binding"/>
    <property type="evidence" value="ECO:0007669"/>
    <property type="project" value="UniProtKB-KW"/>
</dbReference>
<dbReference type="InterPro" id="IPR032781">
    <property type="entry name" value="ABC_tran_Xtn"/>
</dbReference>
<dbReference type="NCBIfam" id="NF000355">
    <property type="entry name" value="ribo_prot_ABC_F"/>
    <property type="match status" value="1"/>
</dbReference>
<dbReference type="GO" id="GO:0003677">
    <property type="term" value="F:DNA binding"/>
    <property type="evidence" value="ECO:0007669"/>
    <property type="project" value="InterPro"/>
</dbReference>
<dbReference type="RefSeq" id="WP_270452714.1">
    <property type="nucleotide sequence ID" value="NZ_JADPIE010000001.1"/>
</dbReference>
<dbReference type="InterPro" id="IPR017871">
    <property type="entry name" value="ABC_transporter-like_CS"/>
</dbReference>
<keyword evidence="7" id="KW-1185">Reference proteome</keyword>
<dbReference type="PROSITE" id="PS00211">
    <property type="entry name" value="ABC_TRANSPORTER_1"/>
    <property type="match status" value="2"/>
</dbReference>
<dbReference type="PANTHER" id="PTHR42855:SF2">
    <property type="entry name" value="DRUG RESISTANCE ABC TRANSPORTER,ATP-BINDING PROTEIN"/>
    <property type="match status" value="1"/>
</dbReference>
<protein>
    <submittedName>
        <fullName evidence="6">ABC-F family ATP-binding cassette domain-containing protein</fullName>
    </submittedName>
</protein>
<evidence type="ECO:0000256" key="4">
    <source>
        <dbReference type="SAM" id="Coils"/>
    </source>
</evidence>
<dbReference type="InterPro" id="IPR037118">
    <property type="entry name" value="Val-tRNA_synth_C_sf"/>
</dbReference>
<proteinExistence type="predicted"/>
<gene>
    <name evidence="6" type="ORF">I0Q91_02695</name>
</gene>
<dbReference type="FunFam" id="3.40.50.300:FF:000011">
    <property type="entry name" value="Putative ABC transporter ATP-binding component"/>
    <property type="match status" value="1"/>
</dbReference>
<dbReference type="SUPFAM" id="SSF52540">
    <property type="entry name" value="P-loop containing nucleoside triphosphate hydrolases"/>
    <property type="match status" value="2"/>
</dbReference>
<dbReference type="FunFam" id="3.40.50.300:FF:000309">
    <property type="entry name" value="ABC transporter ATP-binding protein"/>
    <property type="match status" value="1"/>
</dbReference>
<dbReference type="Proteomes" id="UP000621436">
    <property type="component" value="Unassembled WGS sequence"/>
</dbReference>
<dbReference type="Pfam" id="PF16326">
    <property type="entry name" value="ABC_tran_CTD"/>
    <property type="match status" value="1"/>
</dbReference>